<keyword evidence="1 6" id="KW-0436">Ligase</keyword>
<dbReference type="GO" id="GO:0006355">
    <property type="term" value="P:regulation of DNA-templated transcription"/>
    <property type="evidence" value="ECO:0007669"/>
    <property type="project" value="UniProtKB-UniRule"/>
</dbReference>
<evidence type="ECO:0000256" key="6">
    <source>
        <dbReference type="HAMAP-Rule" id="MF_00978"/>
    </source>
</evidence>
<proteinExistence type="inferred from homology"/>
<dbReference type="HAMAP" id="MF_00978">
    <property type="entry name" value="Bifunct_BirA"/>
    <property type="match status" value="1"/>
</dbReference>
<keyword evidence="6" id="KW-0804">Transcription</keyword>
<keyword evidence="2 6" id="KW-0547">Nucleotide-binding</keyword>
<dbReference type="Pfam" id="PF03099">
    <property type="entry name" value="BPL_LplA_LipB"/>
    <property type="match status" value="1"/>
</dbReference>
<evidence type="ECO:0000256" key="5">
    <source>
        <dbReference type="ARBA" id="ARBA00047846"/>
    </source>
</evidence>
<dbReference type="Proteomes" id="UP000235881">
    <property type="component" value="Unassembled WGS sequence"/>
</dbReference>
<dbReference type="GO" id="GO:0004077">
    <property type="term" value="F:biotin--[biotin carboxyl-carrier protein] ligase activity"/>
    <property type="evidence" value="ECO:0007669"/>
    <property type="project" value="UniProtKB-UniRule"/>
</dbReference>
<dbReference type="InterPro" id="IPR003142">
    <property type="entry name" value="BPL_C"/>
</dbReference>
<dbReference type="EC" id="6.3.4.15" evidence="6"/>
<sequence>MNKLLQLLGDGRFHSGQELGDALGVSRGSVWKNIGRIEEEYGIDLHRVRGRGYRLAGPLSLLDGLALQNHLRSTKWSLFLYPEVDSTNAEALRLLSAGALPPFVVLAEAQKAGRGRRGRKWISPVAQNLYYSLAYRITGGFQQLSGLSLVAGLAVMISLRNLGVRQIGLKWPNDIYAGGKKLAGVLLELSGDPADVCYVVIGVGINVNMVSTKEQIDQPWTSLRTELGHLVDRNSVATCLSDTLHSYLQRHTDYGFASIQEEWEREHIWQGRDCVLSTASQQVYGRVVGIDEMGGLRLEVGGVEKSFNSGELSLRLAP</sequence>
<dbReference type="RefSeq" id="WP_102829656.1">
    <property type="nucleotide sequence ID" value="NZ_CP065721.1"/>
</dbReference>
<organism evidence="8 9">
    <name type="scientific">Stutzerimonas degradans</name>
    <dbReference type="NCBI Taxonomy" id="2968968"/>
    <lineage>
        <taxon>Bacteria</taxon>
        <taxon>Pseudomonadati</taxon>
        <taxon>Pseudomonadota</taxon>
        <taxon>Gammaproteobacteria</taxon>
        <taxon>Pseudomonadales</taxon>
        <taxon>Pseudomonadaceae</taxon>
        <taxon>Stutzerimonas</taxon>
    </lineage>
</organism>
<dbReference type="PROSITE" id="PS51733">
    <property type="entry name" value="BPL_LPL_CATALYTIC"/>
    <property type="match status" value="1"/>
</dbReference>
<dbReference type="EMBL" id="POUK01000012">
    <property type="protein sequence ID" value="PNF74898.1"/>
    <property type="molecule type" value="Genomic_DNA"/>
</dbReference>
<feature type="binding site" evidence="6">
    <location>
        <position position="110"/>
    </location>
    <ligand>
        <name>biotin</name>
        <dbReference type="ChEBI" id="CHEBI:57586"/>
    </ligand>
</feature>
<feature type="binding site" evidence="6">
    <location>
        <begin position="86"/>
        <end position="88"/>
    </location>
    <ligand>
        <name>biotin</name>
        <dbReference type="ChEBI" id="CHEBI:57586"/>
    </ligand>
</feature>
<comment type="function">
    <text evidence="6">Acts both as a biotin--[acetyl-CoA-carboxylase] ligase and a biotin-operon repressor. In the presence of ATP, BirA activates biotin to form the BirA-biotinyl-5'-adenylate (BirA-bio-5'-AMP or holoBirA) complex. HoloBirA can either transfer the biotinyl moiety to the biotin carboxyl carrier protein (BCCP) subunit of acetyl-CoA carboxylase, or bind to the biotin operator site and inhibit transcription of the operon.</text>
</comment>
<evidence type="ECO:0000256" key="4">
    <source>
        <dbReference type="ARBA" id="ARBA00023267"/>
    </source>
</evidence>
<comment type="catalytic activity">
    <reaction evidence="5 6">
        <text>biotin + L-lysyl-[protein] + ATP = N(6)-biotinyl-L-lysyl-[protein] + AMP + diphosphate + H(+)</text>
        <dbReference type="Rhea" id="RHEA:11756"/>
        <dbReference type="Rhea" id="RHEA-COMP:9752"/>
        <dbReference type="Rhea" id="RHEA-COMP:10505"/>
        <dbReference type="ChEBI" id="CHEBI:15378"/>
        <dbReference type="ChEBI" id="CHEBI:29969"/>
        <dbReference type="ChEBI" id="CHEBI:30616"/>
        <dbReference type="ChEBI" id="CHEBI:33019"/>
        <dbReference type="ChEBI" id="CHEBI:57586"/>
        <dbReference type="ChEBI" id="CHEBI:83144"/>
        <dbReference type="ChEBI" id="CHEBI:456215"/>
        <dbReference type="EC" id="6.3.4.15"/>
    </reaction>
</comment>
<reference evidence="8 9" key="1">
    <citation type="submission" date="2018-01" db="EMBL/GenBank/DDBJ databases">
        <title>Denitrification phenotypes of diverse strains of Pseudomonas stutzeri.</title>
        <authorList>
            <person name="Milligan D.A."/>
            <person name="Bergaust L."/>
            <person name="Bakken L.R."/>
            <person name="Frostegard A."/>
        </authorList>
    </citation>
    <scope>NUCLEOTIDE SEQUENCE [LARGE SCALE GENOMIC DNA]</scope>
    <source>
        <strain evidence="8 9">DSM 50238</strain>
    </source>
</reference>
<evidence type="ECO:0000256" key="1">
    <source>
        <dbReference type="ARBA" id="ARBA00022598"/>
    </source>
</evidence>
<accession>A0A8E2QA96</accession>
<keyword evidence="6" id="KW-0678">Repressor</keyword>
<dbReference type="CDD" id="cd16442">
    <property type="entry name" value="BPL"/>
    <property type="match status" value="1"/>
</dbReference>
<comment type="similarity">
    <text evidence="6">Belongs to the biotin--protein ligase family.</text>
</comment>
<evidence type="ECO:0000313" key="8">
    <source>
        <dbReference type="EMBL" id="PNF74898.1"/>
    </source>
</evidence>
<dbReference type="GO" id="GO:0005737">
    <property type="term" value="C:cytoplasm"/>
    <property type="evidence" value="ECO:0007669"/>
    <property type="project" value="TreeGrafter"/>
</dbReference>
<dbReference type="NCBIfam" id="TIGR00121">
    <property type="entry name" value="birA_ligase"/>
    <property type="match status" value="1"/>
</dbReference>
<gene>
    <name evidence="6" type="primary">birA</name>
    <name evidence="8" type="ORF">CXK95_18945</name>
</gene>
<name>A0A8E2QA96_9GAMM</name>
<dbReference type="SUPFAM" id="SSF46785">
    <property type="entry name" value="Winged helix' DNA-binding domain"/>
    <property type="match status" value="1"/>
</dbReference>
<dbReference type="InterPro" id="IPR045864">
    <property type="entry name" value="aa-tRNA-synth_II/BPL/LPL"/>
</dbReference>
<keyword evidence="3 6" id="KW-0067">ATP-binding</keyword>
<dbReference type="InterPro" id="IPR036388">
    <property type="entry name" value="WH-like_DNA-bd_sf"/>
</dbReference>
<comment type="caution">
    <text evidence="8">The sequence shown here is derived from an EMBL/GenBank/DDBJ whole genome shotgun (WGS) entry which is preliminary data.</text>
</comment>
<feature type="binding site" evidence="6">
    <location>
        <begin position="114"/>
        <end position="116"/>
    </location>
    <ligand>
        <name>biotin</name>
        <dbReference type="ChEBI" id="CHEBI:57586"/>
    </ligand>
</feature>
<protein>
    <recommendedName>
        <fullName evidence="6">Bifunctional ligase/repressor BirA</fullName>
    </recommendedName>
    <alternativeName>
        <fullName evidence="6">Biotin operon repressor</fullName>
    </alternativeName>
    <alternativeName>
        <fullName evidence="6">Biotin--[acetyl-CoA-carboxylase] ligase</fullName>
        <ecNumber evidence="6">6.3.4.15</ecNumber>
    </alternativeName>
    <alternativeName>
        <fullName evidence="6">Biotin--protein ligase</fullName>
    </alternativeName>
    <alternativeName>
        <fullName evidence="6">Biotin-[acetyl-CoA carboxylase] synthetase</fullName>
    </alternativeName>
</protein>
<dbReference type="Gene3D" id="3.30.930.10">
    <property type="entry name" value="Bira Bifunctional Protein, Domain 2"/>
    <property type="match status" value="1"/>
</dbReference>
<keyword evidence="6" id="KW-0238">DNA-binding</keyword>
<dbReference type="GO" id="GO:0005524">
    <property type="term" value="F:ATP binding"/>
    <property type="evidence" value="ECO:0007669"/>
    <property type="project" value="UniProtKB-UniRule"/>
</dbReference>
<dbReference type="Pfam" id="PF08279">
    <property type="entry name" value="HTH_11"/>
    <property type="match status" value="1"/>
</dbReference>
<dbReference type="PANTHER" id="PTHR12835:SF5">
    <property type="entry name" value="BIOTIN--PROTEIN LIGASE"/>
    <property type="match status" value="1"/>
</dbReference>
<dbReference type="AlphaFoldDB" id="A0A8E2QA96"/>
<evidence type="ECO:0000259" key="7">
    <source>
        <dbReference type="PROSITE" id="PS51733"/>
    </source>
</evidence>
<dbReference type="Pfam" id="PF02237">
    <property type="entry name" value="BPL_C"/>
    <property type="match status" value="1"/>
</dbReference>
<dbReference type="NCBIfam" id="NF008848">
    <property type="entry name" value="PRK11886.1-3"/>
    <property type="match status" value="1"/>
</dbReference>
<dbReference type="SUPFAM" id="SSF55681">
    <property type="entry name" value="Class II aaRS and biotin synthetases"/>
    <property type="match status" value="1"/>
</dbReference>
<dbReference type="InterPro" id="IPR013196">
    <property type="entry name" value="HTH_11"/>
</dbReference>
<dbReference type="Gene3D" id="2.30.30.100">
    <property type="match status" value="1"/>
</dbReference>
<feature type="DNA-binding region" description="H-T-H motif" evidence="6">
    <location>
        <begin position="16"/>
        <end position="35"/>
    </location>
</feature>
<dbReference type="InterPro" id="IPR008988">
    <property type="entry name" value="Transcriptional_repressor_C"/>
</dbReference>
<dbReference type="InterPro" id="IPR004143">
    <property type="entry name" value="BPL_LPL_catalytic"/>
</dbReference>
<evidence type="ECO:0000313" key="9">
    <source>
        <dbReference type="Proteomes" id="UP000235881"/>
    </source>
</evidence>
<dbReference type="Gene3D" id="1.10.10.10">
    <property type="entry name" value="Winged helix-like DNA-binding domain superfamily/Winged helix DNA-binding domain"/>
    <property type="match status" value="1"/>
</dbReference>
<evidence type="ECO:0000256" key="2">
    <source>
        <dbReference type="ARBA" id="ARBA00022741"/>
    </source>
</evidence>
<keyword evidence="4 6" id="KW-0092">Biotin</keyword>
<dbReference type="InterPro" id="IPR030855">
    <property type="entry name" value="Bifunct_BirA"/>
</dbReference>
<dbReference type="SUPFAM" id="SSF50037">
    <property type="entry name" value="C-terminal domain of transcriptional repressors"/>
    <property type="match status" value="1"/>
</dbReference>
<feature type="domain" description="BPL/LPL catalytic" evidence="7">
    <location>
        <begin position="59"/>
        <end position="252"/>
    </location>
</feature>
<dbReference type="GO" id="GO:0003677">
    <property type="term" value="F:DNA binding"/>
    <property type="evidence" value="ECO:0007669"/>
    <property type="project" value="UniProtKB-UniRule"/>
</dbReference>
<dbReference type="PANTHER" id="PTHR12835">
    <property type="entry name" value="BIOTIN PROTEIN LIGASE"/>
    <property type="match status" value="1"/>
</dbReference>
<keyword evidence="6" id="KW-0805">Transcription regulation</keyword>
<dbReference type="InterPro" id="IPR004408">
    <property type="entry name" value="Biotin_CoA_COase_ligase"/>
</dbReference>
<dbReference type="InterPro" id="IPR036390">
    <property type="entry name" value="WH_DNA-bd_sf"/>
</dbReference>
<evidence type="ECO:0000256" key="3">
    <source>
        <dbReference type="ARBA" id="ARBA00022840"/>
    </source>
</evidence>
<feature type="binding site" evidence="6">
    <location>
        <position position="181"/>
    </location>
    <ligand>
        <name>biotin</name>
        <dbReference type="ChEBI" id="CHEBI:57586"/>
    </ligand>
</feature>
<keyword evidence="9" id="KW-1185">Reference proteome</keyword>